<feature type="region of interest" description="Disordered" evidence="1">
    <location>
        <begin position="86"/>
        <end position="144"/>
    </location>
</feature>
<keyword evidence="3" id="KW-1185">Reference proteome</keyword>
<dbReference type="EMBL" id="JASCZI010151296">
    <property type="protein sequence ID" value="MED6171801.1"/>
    <property type="molecule type" value="Genomic_DNA"/>
</dbReference>
<sequence>MDKNMRGSRCFAVTLFDRHNSEFEATQTSPTGDFSLGTYRVSVRNMKCDCGHFQALHYPGLQRLPTTLFTTHIGGILASIWHPHYHSRSAHEESKGETATDDSDQDEHMDDVDPNRPRRYGLCRQVGHTRKNCDQRGSTAGDGV</sequence>
<feature type="compositionally biased region" description="Basic and acidic residues" evidence="1">
    <location>
        <begin position="89"/>
        <end position="98"/>
    </location>
</feature>
<reference evidence="2 3" key="1">
    <citation type="journal article" date="2023" name="Plants (Basel)">
        <title>Bridging the Gap: Combining Genomics and Transcriptomics Approaches to Understand Stylosanthes scabra, an Orphan Legume from the Brazilian Caatinga.</title>
        <authorList>
            <person name="Ferreira-Neto J.R.C."/>
            <person name="da Silva M.D."/>
            <person name="Binneck E."/>
            <person name="de Melo N.F."/>
            <person name="da Silva R.H."/>
            <person name="de Melo A.L.T.M."/>
            <person name="Pandolfi V."/>
            <person name="Bustamante F.O."/>
            <person name="Brasileiro-Vidal A.C."/>
            <person name="Benko-Iseppon A.M."/>
        </authorList>
    </citation>
    <scope>NUCLEOTIDE SEQUENCE [LARGE SCALE GENOMIC DNA]</scope>
    <source>
        <tissue evidence="2">Leaves</tissue>
    </source>
</reference>
<gene>
    <name evidence="2" type="ORF">PIB30_044155</name>
</gene>
<evidence type="ECO:0000313" key="2">
    <source>
        <dbReference type="EMBL" id="MED6171801.1"/>
    </source>
</evidence>
<name>A0ABU6VER9_9FABA</name>
<protein>
    <submittedName>
        <fullName evidence="2">Uncharacterized protein</fullName>
    </submittedName>
</protein>
<feature type="compositionally biased region" description="Acidic residues" evidence="1">
    <location>
        <begin position="99"/>
        <end position="110"/>
    </location>
</feature>
<accession>A0ABU6VER9</accession>
<dbReference type="Proteomes" id="UP001341840">
    <property type="component" value="Unassembled WGS sequence"/>
</dbReference>
<proteinExistence type="predicted"/>
<organism evidence="2 3">
    <name type="scientific">Stylosanthes scabra</name>
    <dbReference type="NCBI Taxonomy" id="79078"/>
    <lineage>
        <taxon>Eukaryota</taxon>
        <taxon>Viridiplantae</taxon>
        <taxon>Streptophyta</taxon>
        <taxon>Embryophyta</taxon>
        <taxon>Tracheophyta</taxon>
        <taxon>Spermatophyta</taxon>
        <taxon>Magnoliopsida</taxon>
        <taxon>eudicotyledons</taxon>
        <taxon>Gunneridae</taxon>
        <taxon>Pentapetalae</taxon>
        <taxon>rosids</taxon>
        <taxon>fabids</taxon>
        <taxon>Fabales</taxon>
        <taxon>Fabaceae</taxon>
        <taxon>Papilionoideae</taxon>
        <taxon>50 kb inversion clade</taxon>
        <taxon>dalbergioids sensu lato</taxon>
        <taxon>Dalbergieae</taxon>
        <taxon>Pterocarpus clade</taxon>
        <taxon>Stylosanthes</taxon>
    </lineage>
</organism>
<evidence type="ECO:0000313" key="3">
    <source>
        <dbReference type="Proteomes" id="UP001341840"/>
    </source>
</evidence>
<evidence type="ECO:0000256" key="1">
    <source>
        <dbReference type="SAM" id="MobiDB-lite"/>
    </source>
</evidence>
<comment type="caution">
    <text evidence="2">The sequence shown here is derived from an EMBL/GenBank/DDBJ whole genome shotgun (WGS) entry which is preliminary data.</text>
</comment>